<evidence type="ECO:0000313" key="1">
    <source>
        <dbReference type="EMBL" id="KAJ7194845.1"/>
    </source>
</evidence>
<protein>
    <submittedName>
        <fullName evidence="1">Uncharacterized protein</fullName>
    </submittedName>
</protein>
<gene>
    <name evidence="1" type="ORF">GGX14DRAFT_677959</name>
</gene>
<accession>A0AAD6UUS1</accession>
<evidence type="ECO:0000313" key="2">
    <source>
        <dbReference type="Proteomes" id="UP001219525"/>
    </source>
</evidence>
<sequence length="286" mass="32820">MANTLQELRDYISASGFESPVKANATTIATYVESNIINHPNSLFKHRVPPLDIILYALRRLLAPGGDDAAAPRLCDIPDLLDFVTTIEFYRNLALQKAREALELHAHYQANEPARTALTAEDVARLREHGENDVPLRGVYFEMVLQYCQIDIYRLWTSDPSRPADVTLHLCEYFPALNPHYRNAGEQSPRLFHYDLSETEREELRLRGLDACLFVTDSCEWAVKRRKDGQTLASVFQTSEFSAQFPCRLRFEDLRETMDYYMNTVAAMVNELQDMFPEDDEASTTQ</sequence>
<dbReference type="Proteomes" id="UP001219525">
    <property type="component" value="Unassembled WGS sequence"/>
</dbReference>
<name>A0AAD6UUS1_9AGAR</name>
<keyword evidence="2" id="KW-1185">Reference proteome</keyword>
<reference evidence="1" key="1">
    <citation type="submission" date="2023-03" db="EMBL/GenBank/DDBJ databases">
        <title>Massive genome expansion in bonnet fungi (Mycena s.s.) driven by repeated elements and novel gene families across ecological guilds.</title>
        <authorList>
            <consortium name="Lawrence Berkeley National Laboratory"/>
            <person name="Harder C.B."/>
            <person name="Miyauchi S."/>
            <person name="Viragh M."/>
            <person name="Kuo A."/>
            <person name="Thoen E."/>
            <person name="Andreopoulos B."/>
            <person name="Lu D."/>
            <person name="Skrede I."/>
            <person name="Drula E."/>
            <person name="Henrissat B."/>
            <person name="Morin E."/>
            <person name="Kohler A."/>
            <person name="Barry K."/>
            <person name="LaButti K."/>
            <person name="Morin E."/>
            <person name="Salamov A."/>
            <person name="Lipzen A."/>
            <person name="Mereny Z."/>
            <person name="Hegedus B."/>
            <person name="Baldrian P."/>
            <person name="Stursova M."/>
            <person name="Weitz H."/>
            <person name="Taylor A."/>
            <person name="Grigoriev I.V."/>
            <person name="Nagy L.G."/>
            <person name="Martin F."/>
            <person name="Kauserud H."/>
        </authorList>
    </citation>
    <scope>NUCLEOTIDE SEQUENCE</scope>
    <source>
        <strain evidence="1">9144</strain>
    </source>
</reference>
<dbReference type="AlphaFoldDB" id="A0AAD6UUS1"/>
<organism evidence="1 2">
    <name type="scientific">Mycena pura</name>
    <dbReference type="NCBI Taxonomy" id="153505"/>
    <lineage>
        <taxon>Eukaryota</taxon>
        <taxon>Fungi</taxon>
        <taxon>Dikarya</taxon>
        <taxon>Basidiomycota</taxon>
        <taxon>Agaricomycotina</taxon>
        <taxon>Agaricomycetes</taxon>
        <taxon>Agaricomycetidae</taxon>
        <taxon>Agaricales</taxon>
        <taxon>Marasmiineae</taxon>
        <taxon>Mycenaceae</taxon>
        <taxon>Mycena</taxon>
    </lineage>
</organism>
<proteinExistence type="predicted"/>
<dbReference type="EMBL" id="JARJCW010000095">
    <property type="protein sequence ID" value="KAJ7194845.1"/>
    <property type="molecule type" value="Genomic_DNA"/>
</dbReference>
<comment type="caution">
    <text evidence="1">The sequence shown here is derived from an EMBL/GenBank/DDBJ whole genome shotgun (WGS) entry which is preliminary data.</text>
</comment>